<dbReference type="GO" id="GO:0046914">
    <property type="term" value="F:transition metal ion binding"/>
    <property type="evidence" value="ECO:0007669"/>
    <property type="project" value="InterPro"/>
</dbReference>
<dbReference type="Gene3D" id="2.30.30.90">
    <property type="match status" value="1"/>
</dbReference>
<organism evidence="3 4">
    <name type="scientific">Eikenella corrodens</name>
    <dbReference type="NCBI Taxonomy" id="539"/>
    <lineage>
        <taxon>Bacteria</taxon>
        <taxon>Pseudomonadati</taxon>
        <taxon>Pseudomonadota</taxon>
        <taxon>Betaproteobacteria</taxon>
        <taxon>Neisseriales</taxon>
        <taxon>Neisseriaceae</taxon>
        <taxon>Eikenella</taxon>
    </lineage>
</organism>
<reference evidence="3 4" key="1">
    <citation type="submission" date="2017-06" db="EMBL/GenBank/DDBJ databases">
        <authorList>
            <consortium name="Pathogen Informatics"/>
        </authorList>
    </citation>
    <scope>NUCLEOTIDE SEQUENCE [LARGE SCALE GENOMIC DNA]</scope>
    <source>
        <strain evidence="3 4">NCTC10596</strain>
    </source>
</reference>
<dbReference type="GeneID" id="60770749"/>
<feature type="domain" description="Ferrous iron transporter FeoA-like" evidence="2">
    <location>
        <begin position="4"/>
        <end position="85"/>
    </location>
</feature>
<keyword evidence="1" id="KW-0408">Iron</keyword>
<dbReference type="AlphaFoldDB" id="A0A8B4G5H8"/>
<gene>
    <name evidence="3" type="ORF">SAMEA4412678_01857</name>
</gene>
<evidence type="ECO:0000259" key="2">
    <source>
        <dbReference type="SMART" id="SM00899"/>
    </source>
</evidence>
<sequence>MSVIPLSQLRKGAVAHIDSIVPNPVFGELDALVSRRLADLGFSGGMPLQVIAVGGFGRGPFAVRLGNQSQFSLRHDEAGKIMCHLVDAEPFGRCGTKAACTLKAT</sequence>
<evidence type="ECO:0000256" key="1">
    <source>
        <dbReference type="ARBA" id="ARBA00023004"/>
    </source>
</evidence>
<dbReference type="RefSeq" id="WP_003821781.1">
    <property type="nucleotide sequence ID" value="NZ_CP082861.1"/>
</dbReference>
<dbReference type="InterPro" id="IPR008988">
    <property type="entry name" value="Transcriptional_repressor_C"/>
</dbReference>
<evidence type="ECO:0000313" key="4">
    <source>
        <dbReference type="Proteomes" id="UP000215465"/>
    </source>
</evidence>
<accession>A0A8B4G5H8</accession>
<dbReference type="InterPro" id="IPR038157">
    <property type="entry name" value="FeoA_core_dom"/>
</dbReference>
<name>A0A8B4G5H8_EIKCO</name>
<proteinExistence type="predicted"/>
<dbReference type="EMBL" id="LT906482">
    <property type="protein sequence ID" value="SNW10332.1"/>
    <property type="molecule type" value="Genomic_DNA"/>
</dbReference>
<dbReference type="SUPFAM" id="SSF50037">
    <property type="entry name" value="C-terminal domain of transcriptional repressors"/>
    <property type="match status" value="1"/>
</dbReference>
<dbReference type="SMART" id="SM00899">
    <property type="entry name" value="FeoA"/>
    <property type="match status" value="1"/>
</dbReference>
<protein>
    <submittedName>
        <fullName evidence="3">FeoA domain</fullName>
    </submittedName>
</protein>
<dbReference type="KEGG" id="ecor:SAMEA4412678_1857"/>
<dbReference type="InterPro" id="IPR007167">
    <property type="entry name" value="Fe-transptr_FeoA-like"/>
</dbReference>
<evidence type="ECO:0000313" key="3">
    <source>
        <dbReference type="EMBL" id="SNW10332.1"/>
    </source>
</evidence>
<dbReference type="Proteomes" id="UP000215465">
    <property type="component" value="Chromosome 1"/>
</dbReference>
<dbReference type="Pfam" id="PF04023">
    <property type="entry name" value="FeoA"/>
    <property type="match status" value="1"/>
</dbReference>